<reference evidence="1 2" key="1">
    <citation type="submission" date="2018-07" db="EMBL/GenBank/DDBJ databases">
        <title>Desertimonas flava gen. nov. sp. nov.</title>
        <authorList>
            <person name="Liu S."/>
        </authorList>
    </citation>
    <scope>NUCLEOTIDE SEQUENCE [LARGE SCALE GENOMIC DNA]</scope>
    <source>
        <strain evidence="1 2">16Sb5-5</strain>
    </source>
</reference>
<dbReference type="Pfam" id="PF19786">
    <property type="entry name" value="DUF6270"/>
    <property type="match status" value="1"/>
</dbReference>
<proteinExistence type="predicted"/>
<comment type="caution">
    <text evidence="1">The sequence shown here is derived from an EMBL/GenBank/DDBJ whole genome shotgun (WGS) entry which is preliminary data.</text>
</comment>
<dbReference type="InterPro" id="IPR046237">
    <property type="entry name" value="DUF6270"/>
</dbReference>
<evidence type="ECO:0000313" key="1">
    <source>
        <dbReference type="EMBL" id="RCK69144.1"/>
    </source>
</evidence>
<accession>A0A367YTG9</accession>
<name>A0A367YTG9_9ACTN</name>
<protein>
    <submittedName>
        <fullName evidence="1">Uncharacterized protein</fullName>
    </submittedName>
</protein>
<dbReference type="RefSeq" id="WP_114127000.1">
    <property type="nucleotide sequence ID" value="NZ_QOUI01000007.1"/>
</dbReference>
<dbReference type="EMBL" id="QOUI01000007">
    <property type="protein sequence ID" value="RCK69144.1"/>
    <property type="molecule type" value="Genomic_DNA"/>
</dbReference>
<gene>
    <name evidence="1" type="ORF">DT076_12425</name>
</gene>
<evidence type="ECO:0000313" key="2">
    <source>
        <dbReference type="Proteomes" id="UP000252770"/>
    </source>
</evidence>
<dbReference type="AlphaFoldDB" id="A0A367YTG9"/>
<dbReference type="Proteomes" id="UP000252770">
    <property type="component" value="Unassembled WGS sequence"/>
</dbReference>
<organism evidence="1 2">
    <name type="scientific">Desertihabitans brevis</name>
    <dbReference type="NCBI Taxonomy" id="2268447"/>
    <lineage>
        <taxon>Bacteria</taxon>
        <taxon>Bacillati</taxon>
        <taxon>Actinomycetota</taxon>
        <taxon>Actinomycetes</taxon>
        <taxon>Propionibacteriales</taxon>
        <taxon>Propionibacteriaceae</taxon>
        <taxon>Desertihabitans</taxon>
    </lineage>
</organism>
<keyword evidence="2" id="KW-1185">Reference proteome</keyword>
<sequence>MSTTNLRVFVYGGCVSRDTFTHLDGENELLGYVARQSLMSIDRPAEGVREKLHMPTSAFQQRMIEGDIAGNALERIEAVGDAIDVLVFDVLAERVGVLEAGHGVVTKLPELMQAGGAEATRGARFVRFGSDEHHAQWSVAARRFRDRLHARGLLEKSLLLKTPWATELAEGGEVPVPSWMTHPHEANRAYARYFDRLRELGFSVLDLPDHLTRSTASHRWGPSPFHYFDDAYRYFAAQVAAFGRRAPQLRTAAAPDPSGPSTGAGVATSSAAETLTLVVTATVSTSAVTASVSVGDFTHFAARLFRSGSQVGEAPYTRSRTITFDALPPGRYRVRVFGRKDGGPPTATTTAWVTVD</sequence>